<dbReference type="InterPro" id="IPR031778">
    <property type="entry name" value="Sortilin_N"/>
</dbReference>
<sequence>MTQDAFELLQAANPLPEDPPPLPIAPLMERVDQLPEQAPTQRHWPFAARRVRTRGHGPGGPGRRPKRRSRVRVAAFALSTFALLTAVATVALTRSATVVPKTDLGQTIVPPEHETALGATPDELMDLKEAGGGAVTTAMVRRQQAQAADVPAAAGGIAWQQMGPYNVGGRVTDVVADRNTPNAAFAAVSGGGIWKTTDGGANWTNLWPDSNTQTMGAFAQAPNGDLWAGTGEANPPGGGLTYFGDGIYKSSDNGAHWTNMGLTDSAAIGRIAVDPKNSQRVFVAASGHIARTVKDRGLYRTLDGGKTWQQVLAPPNATTGAIDVAINPQNPQIVYASLWDHTRNNGRRFYGGVGSGLFRSKDGGDTWERLENITGPLAAYDTPQTGLKSAPTLGRIGFALAPSNPNRMYVVFGDNTGPDKGSYRSDDGGDSFQLMGRAYAASGGYQWWFGRIWVDPDNQDHLFNADVSLRTSTDGGTTWTAISAPHSDQHGMDWDPSTLDGNPATPDRVFLGNDGGMYRSDNGGVNGSWVKATNQPWNQSYHLAISMQDPLRQTTGLQDNGSVKSWAPTPTCATGSTTLCTQPHPTDNNLGPNNYWNSSGGGDGHWNVVDPTDDTYYYTCSQASGGGTHSCSGRHDTATATQNITVAQVGANGTNRYTTDAPIVIDPNVPPKAADGTQPPNALYMGGAIIGRSLNRGPTMTPISPTPLPQSNYTDPDPSLPGHVPASEVDTGLYGNLYGATTAVAPAKSATPVPYAQVIYAGTDTGKVWKTSDAGAHWTQMQGLPTRWVNAIIADPDNADHAYVAFSGYREGDEAANVWETLDGGATWSNSSLNLPNGPVEMLEYNAKANVLFAATDVGVFDHKDGDSAWYKVSVGLPQVPVLDVKLSADGKYLFAATFGRSIWKLNLSTDAVNGGGAGGVGASVPATLGLTLGTPGAFGAFTPGVDKDYTAATTANVVSTAGDATLSVSDPSTNVPGHLVNGTFSLPSAVQAKAASPAGTGSTAFSPVSATPLTLLTYAAPVSNDPVTVTFNQHIGQSDALRTGSYSKTLTFTLSTTTP</sequence>
<evidence type="ECO:0000256" key="7">
    <source>
        <dbReference type="ARBA" id="ARBA00037986"/>
    </source>
</evidence>
<reference evidence="11" key="1">
    <citation type="submission" date="2022-10" db="EMBL/GenBank/DDBJ databases">
        <title>The WGS of Solirubrobacter ginsenosidimutans DSM 21036.</title>
        <authorList>
            <person name="Jiang Z."/>
        </authorList>
    </citation>
    <scope>NUCLEOTIDE SEQUENCE</scope>
    <source>
        <strain evidence="11">DSM 21036</strain>
    </source>
</reference>
<protein>
    <recommendedName>
        <fullName evidence="10">Sortilin N-terminal domain-containing protein</fullName>
    </recommendedName>
</protein>
<feature type="region of interest" description="Disordered" evidence="8">
    <location>
        <begin position="50"/>
        <end position="69"/>
    </location>
</feature>
<dbReference type="RefSeq" id="WP_270037936.1">
    <property type="nucleotide sequence ID" value="NZ_JAPDOD010000002.1"/>
</dbReference>
<accession>A0A9X3MQ81</accession>
<dbReference type="GO" id="GO:0010411">
    <property type="term" value="P:xyloglucan metabolic process"/>
    <property type="evidence" value="ECO:0007669"/>
    <property type="project" value="TreeGrafter"/>
</dbReference>
<evidence type="ECO:0000256" key="1">
    <source>
        <dbReference type="ARBA" id="ARBA00022729"/>
    </source>
</evidence>
<organism evidence="11 12">
    <name type="scientific">Solirubrobacter ginsenosidimutans</name>
    <dbReference type="NCBI Taxonomy" id="490573"/>
    <lineage>
        <taxon>Bacteria</taxon>
        <taxon>Bacillati</taxon>
        <taxon>Actinomycetota</taxon>
        <taxon>Thermoleophilia</taxon>
        <taxon>Solirubrobacterales</taxon>
        <taxon>Solirubrobacteraceae</taxon>
        <taxon>Solirubrobacter</taxon>
    </lineage>
</organism>
<evidence type="ECO:0000313" key="12">
    <source>
        <dbReference type="Proteomes" id="UP001149140"/>
    </source>
</evidence>
<keyword evidence="5" id="KW-0326">Glycosidase</keyword>
<evidence type="ECO:0000256" key="6">
    <source>
        <dbReference type="ARBA" id="ARBA00023326"/>
    </source>
</evidence>
<evidence type="ECO:0000256" key="8">
    <source>
        <dbReference type="SAM" id="MobiDB-lite"/>
    </source>
</evidence>
<dbReference type="PANTHER" id="PTHR43739:SF2">
    <property type="entry name" value="OLIGOXYLOGLUCAN-REDUCING END-SPECIFIC XYLOGLUCANASE-RELATED"/>
    <property type="match status" value="1"/>
</dbReference>
<dbReference type="InterPro" id="IPR015943">
    <property type="entry name" value="WD40/YVTN_repeat-like_dom_sf"/>
</dbReference>
<comment type="caution">
    <text evidence="11">The sequence shown here is derived from an EMBL/GenBank/DDBJ whole genome shotgun (WGS) entry which is preliminary data.</text>
</comment>
<keyword evidence="4" id="KW-0119">Carbohydrate metabolism</keyword>
<keyword evidence="1" id="KW-0732">Signal</keyword>
<evidence type="ECO:0000256" key="2">
    <source>
        <dbReference type="ARBA" id="ARBA00022737"/>
    </source>
</evidence>
<keyword evidence="3" id="KW-0378">Hydrolase</keyword>
<dbReference type="PANTHER" id="PTHR43739">
    <property type="entry name" value="XYLOGLUCANASE (EUROFUNG)"/>
    <property type="match status" value="1"/>
</dbReference>
<feature type="domain" description="Sortilin N-terminal" evidence="10">
    <location>
        <begin position="247"/>
        <end position="372"/>
    </location>
</feature>
<evidence type="ECO:0000313" key="11">
    <source>
        <dbReference type="EMBL" id="MDA0159260.1"/>
    </source>
</evidence>
<dbReference type="GO" id="GO:0000272">
    <property type="term" value="P:polysaccharide catabolic process"/>
    <property type="evidence" value="ECO:0007669"/>
    <property type="project" value="UniProtKB-KW"/>
</dbReference>
<evidence type="ECO:0000259" key="10">
    <source>
        <dbReference type="Pfam" id="PF15902"/>
    </source>
</evidence>
<dbReference type="Gene3D" id="2.130.10.10">
    <property type="entry name" value="YVTN repeat-like/Quinoprotein amine dehydrogenase"/>
    <property type="match status" value="3"/>
</dbReference>
<gene>
    <name evidence="11" type="ORF">OM076_03195</name>
</gene>
<keyword evidence="6" id="KW-0624">Polysaccharide degradation</keyword>
<evidence type="ECO:0000256" key="3">
    <source>
        <dbReference type="ARBA" id="ARBA00022801"/>
    </source>
</evidence>
<proteinExistence type="inferred from homology"/>
<dbReference type="GO" id="GO:0016798">
    <property type="term" value="F:hydrolase activity, acting on glycosyl bonds"/>
    <property type="evidence" value="ECO:0007669"/>
    <property type="project" value="UniProtKB-KW"/>
</dbReference>
<dbReference type="InterPro" id="IPR052025">
    <property type="entry name" value="Xyloglucanase_GH74"/>
</dbReference>
<keyword evidence="2" id="KW-0677">Repeat</keyword>
<dbReference type="Pfam" id="PF15902">
    <property type="entry name" value="Sortilin-Vps10"/>
    <property type="match status" value="1"/>
</dbReference>
<dbReference type="Proteomes" id="UP001149140">
    <property type="component" value="Unassembled WGS sequence"/>
</dbReference>
<evidence type="ECO:0000256" key="5">
    <source>
        <dbReference type="ARBA" id="ARBA00023295"/>
    </source>
</evidence>
<keyword evidence="9" id="KW-0812">Transmembrane</keyword>
<name>A0A9X3MQ81_9ACTN</name>
<evidence type="ECO:0000256" key="9">
    <source>
        <dbReference type="SAM" id="Phobius"/>
    </source>
</evidence>
<comment type="similarity">
    <text evidence="7">Belongs to the glycosyl hydrolase 74 family.</text>
</comment>
<keyword evidence="12" id="KW-1185">Reference proteome</keyword>
<dbReference type="CDD" id="cd15482">
    <property type="entry name" value="Sialidase_non-viral"/>
    <property type="match status" value="2"/>
</dbReference>
<keyword evidence="9" id="KW-0472">Membrane</keyword>
<feature type="transmembrane region" description="Helical" evidence="9">
    <location>
        <begin position="73"/>
        <end position="92"/>
    </location>
</feature>
<evidence type="ECO:0000256" key="4">
    <source>
        <dbReference type="ARBA" id="ARBA00023277"/>
    </source>
</evidence>
<dbReference type="SUPFAM" id="SSF50939">
    <property type="entry name" value="Sialidases"/>
    <property type="match status" value="1"/>
</dbReference>
<dbReference type="InterPro" id="IPR036278">
    <property type="entry name" value="Sialidase_sf"/>
</dbReference>
<keyword evidence="9" id="KW-1133">Transmembrane helix</keyword>
<dbReference type="EMBL" id="JAPDOD010000002">
    <property type="protein sequence ID" value="MDA0159260.1"/>
    <property type="molecule type" value="Genomic_DNA"/>
</dbReference>
<dbReference type="SUPFAM" id="SSF110296">
    <property type="entry name" value="Oligoxyloglucan reducing end-specific cellobiohydrolase"/>
    <property type="match status" value="1"/>
</dbReference>
<dbReference type="AlphaFoldDB" id="A0A9X3MQ81"/>